<comment type="caution">
    <text evidence="2">The sequence shown here is derived from an EMBL/GenBank/DDBJ whole genome shotgun (WGS) entry which is preliminary data.</text>
</comment>
<dbReference type="Proteomes" id="UP000663850">
    <property type="component" value="Unassembled WGS sequence"/>
</dbReference>
<dbReference type="AlphaFoldDB" id="A0A8H2XQ79"/>
<evidence type="ECO:0000313" key="2">
    <source>
        <dbReference type="EMBL" id="CAE6432471.1"/>
    </source>
</evidence>
<evidence type="ECO:0000313" key="3">
    <source>
        <dbReference type="Proteomes" id="UP000663850"/>
    </source>
</evidence>
<protein>
    <submittedName>
        <fullName evidence="2">Uncharacterized protein</fullName>
    </submittedName>
</protein>
<accession>A0A8H2XQ79</accession>
<evidence type="ECO:0000256" key="1">
    <source>
        <dbReference type="SAM" id="MobiDB-lite"/>
    </source>
</evidence>
<sequence length="387" mass="43156">MRSARTKAIDAAMASMEEVKKNLKLVSNQDSQPPDKAESEKVRLFFKGMGEMRGTMVETKKKVNEWKGPPKARKSNAPAQRPNKRLKVTTEDVVEEPVQGAMVGSPEFREEVKRAISEHEGTIEEWYDYVTMGNPGTILNLASTGLLVVAVGVEETEIRLMMSTLAELLAPEALELQVFASVQNASIGKINPEVLSRFYKESHDPYHATNKSSRVALLQHIAMGVKALQWSIAWSEIKKGSKYQNGRGKVVEDMYLADCEAKGQPIDPEFKDTDEYKTYASGVKDYNTGANRFLAAYKEVQSILLLCPLLNIFRFTNSALGPKVAKAITEMIEDDTEGKLKSREPNHRRILFKLINILDEDEDPMLVAAIKDINTHLGLGAQRAVDV</sequence>
<feature type="region of interest" description="Disordered" evidence="1">
    <location>
        <begin position="61"/>
        <end position="85"/>
    </location>
</feature>
<name>A0A8H2XQ79_9AGAM</name>
<organism evidence="2 3">
    <name type="scientific">Rhizoctonia solani</name>
    <dbReference type="NCBI Taxonomy" id="456999"/>
    <lineage>
        <taxon>Eukaryota</taxon>
        <taxon>Fungi</taxon>
        <taxon>Dikarya</taxon>
        <taxon>Basidiomycota</taxon>
        <taxon>Agaricomycotina</taxon>
        <taxon>Agaricomycetes</taxon>
        <taxon>Cantharellales</taxon>
        <taxon>Ceratobasidiaceae</taxon>
        <taxon>Rhizoctonia</taxon>
    </lineage>
</organism>
<reference evidence="2" key="1">
    <citation type="submission" date="2021-01" db="EMBL/GenBank/DDBJ databases">
        <authorList>
            <person name="Kaushik A."/>
        </authorList>
    </citation>
    <scope>NUCLEOTIDE SEQUENCE</scope>
    <source>
        <strain evidence="2">Type strain: AG8-Rh-89/</strain>
    </source>
</reference>
<dbReference type="EMBL" id="CAJMWZ010001151">
    <property type="protein sequence ID" value="CAE6432471.1"/>
    <property type="molecule type" value="Genomic_DNA"/>
</dbReference>
<proteinExistence type="predicted"/>
<gene>
    <name evidence="2" type="ORF">RDB_LOCUS20788</name>
</gene>